<dbReference type="InterPro" id="IPR029061">
    <property type="entry name" value="THDP-binding"/>
</dbReference>
<dbReference type="SMART" id="SM00861">
    <property type="entry name" value="Transket_pyr"/>
    <property type="match status" value="1"/>
</dbReference>
<keyword evidence="8 10" id="KW-0786">Thiamine pyrophosphate</keyword>
<protein>
    <recommendedName>
        <fullName evidence="10">1-deoxy-D-xylulose-5-phosphate synthase</fullName>
        <ecNumber evidence="10">2.2.1.7</ecNumber>
    </recommendedName>
    <alternativeName>
        <fullName evidence="10">1-deoxyxylulose-5-phosphate synthase</fullName>
        <shortName evidence="10">DXP synthase</shortName>
        <shortName evidence="10">DXPS</shortName>
    </alternativeName>
</protein>
<comment type="cofactor">
    <cofactor evidence="10">
        <name>thiamine diphosphate</name>
        <dbReference type="ChEBI" id="CHEBI:58937"/>
    </cofactor>
    <text evidence="10">Binds 1 thiamine pyrophosphate per subunit.</text>
</comment>
<evidence type="ECO:0000256" key="9">
    <source>
        <dbReference type="ARBA" id="ARBA00023229"/>
    </source>
</evidence>
<evidence type="ECO:0000256" key="1">
    <source>
        <dbReference type="ARBA" id="ARBA00004980"/>
    </source>
</evidence>
<dbReference type="CDD" id="cd02007">
    <property type="entry name" value="TPP_DXS"/>
    <property type="match status" value="1"/>
</dbReference>
<dbReference type="GO" id="GO:0009228">
    <property type="term" value="P:thiamine biosynthetic process"/>
    <property type="evidence" value="ECO:0007669"/>
    <property type="project" value="UniProtKB-UniRule"/>
</dbReference>
<dbReference type="InterPro" id="IPR020826">
    <property type="entry name" value="Transketolase_BS"/>
</dbReference>
<dbReference type="GO" id="GO:0019288">
    <property type="term" value="P:isopentenyl diphosphate biosynthetic process, methylerythritol 4-phosphate pathway"/>
    <property type="evidence" value="ECO:0007669"/>
    <property type="project" value="TreeGrafter"/>
</dbReference>
<comment type="function">
    <text evidence="10">Catalyzes the acyloin condensation reaction between C atoms 2 and 3 of pyruvate and glyceraldehyde 3-phosphate to yield 1-deoxy-D-xylulose-5-phosphate (DXP).</text>
</comment>
<evidence type="ECO:0000313" key="13">
    <source>
        <dbReference type="Proteomes" id="UP000430345"/>
    </source>
</evidence>
<keyword evidence="4 10" id="KW-0808">Transferase</keyword>
<dbReference type="GO" id="GO:0016114">
    <property type="term" value="P:terpenoid biosynthetic process"/>
    <property type="evidence" value="ECO:0007669"/>
    <property type="project" value="UniProtKB-UniRule"/>
</dbReference>
<dbReference type="PROSITE" id="PS00802">
    <property type="entry name" value="TRANSKETOLASE_2"/>
    <property type="match status" value="1"/>
</dbReference>
<dbReference type="PANTHER" id="PTHR43322">
    <property type="entry name" value="1-D-DEOXYXYLULOSE 5-PHOSPHATE SYNTHASE-RELATED"/>
    <property type="match status" value="1"/>
</dbReference>
<dbReference type="GO" id="GO:0005829">
    <property type="term" value="C:cytosol"/>
    <property type="evidence" value="ECO:0007669"/>
    <property type="project" value="TreeGrafter"/>
</dbReference>
<dbReference type="Pfam" id="PF02780">
    <property type="entry name" value="Transketolase_C"/>
    <property type="match status" value="1"/>
</dbReference>
<feature type="binding site" evidence="10">
    <location>
        <begin position="115"/>
        <end position="117"/>
    </location>
    <ligand>
        <name>thiamine diphosphate</name>
        <dbReference type="ChEBI" id="CHEBI:58937"/>
    </ligand>
</feature>
<dbReference type="AlphaFoldDB" id="A0A6I1MKN3"/>
<comment type="catalytic activity">
    <reaction evidence="10">
        <text>D-glyceraldehyde 3-phosphate + pyruvate + H(+) = 1-deoxy-D-xylulose 5-phosphate + CO2</text>
        <dbReference type="Rhea" id="RHEA:12605"/>
        <dbReference type="ChEBI" id="CHEBI:15361"/>
        <dbReference type="ChEBI" id="CHEBI:15378"/>
        <dbReference type="ChEBI" id="CHEBI:16526"/>
        <dbReference type="ChEBI" id="CHEBI:57792"/>
        <dbReference type="ChEBI" id="CHEBI:59776"/>
        <dbReference type="EC" id="2.2.1.7"/>
    </reaction>
</comment>
<dbReference type="PANTHER" id="PTHR43322:SF5">
    <property type="entry name" value="1-DEOXY-D-XYLULOSE-5-PHOSPHATE SYNTHASE, CHLOROPLASTIC"/>
    <property type="match status" value="1"/>
</dbReference>
<dbReference type="Pfam" id="PF13292">
    <property type="entry name" value="DXP_synthase_N"/>
    <property type="match status" value="1"/>
</dbReference>
<comment type="cofactor">
    <cofactor evidence="10">
        <name>Mg(2+)</name>
        <dbReference type="ChEBI" id="CHEBI:18420"/>
    </cofactor>
    <text evidence="10">Binds 1 Mg(2+) ion per subunit.</text>
</comment>
<evidence type="ECO:0000256" key="7">
    <source>
        <dbReference type="ARBA" id="ARBA00022977"/>
    </source>
</evidence>
<feature type="binding site" evidence="10">
    <location>
        <position position="74"/>
    </location>
    <ligand>
        <name>thiamine diphosphate</name>
        <dbReference type="ChEBI" id="CHEBI:58937"/>
    </ligand>
</feature>
<dbReference type="Gene3D" id="3.40.50.920">
    <property type="match status" value="1"/>
</dbReference>
<feature type="binding site" evidence="10">
    <location>
        <position position="175"/>
    </location>
    <ligand>
        <name>Mg(2+)</name>
        <dbReference type="ChEBI" id="CHEBI:18420"/>
    </ligand>
</feature>
<organism evidence="12 13">
    <name type="scientific">Clostridium tarantellae</name>
    <dbReference type="NCBI Taxonomy" id="39493"/>
    <lineage>
        <taxon>Bacteria</taxon>
        <taxon>Bacillati</taxon>
        <taxon>Bacillota</taxon>
        <taxon>Clostridia</taxon>
        <taxon>Eubacteriales</taxon>
        <taxon>Clostridiaceae</taxon>
        <taxon>Clostridium</taxon>
    </lineage>
</organism>
<dbReference type="FunFam" id="3.40.50.970:FF:000005">
    <property type="entry name" value="1-deoxy-D-xylulose-5-phosphate synthase"/>
    <property type="match status" value="1"/>
</dbReference>
<evidence type="ECO:0000256" key="10">
    <source>
        <dbReference type="HAMAP-Rule" id="MF_00315"/>
    </source>
</evidence>
<keyword evidence="5 10" id="KW-0479">Metal-binding</keyword>
<feature type="domain" description="Transketolase-like pyrimidine-binding" evidence="11">
    <location>
        <begin position="314"/>
        <end position="478"/>
    </location>
</feature>
<dbReference type="SUPFAM" id="SSF52922">
    <property type="entry name" value="TK C-terminal domain-like"/>
    <property type="match status" value="1"/>
</dbReference>
<feature type="binding site" evidence="10">
    <location>
        <position position="146"/>
    </location>
    <ligand>
        <name>Mg(2+)</name>
        <dbReference type="ChEBI" id="CHEBI:18420"/>
    </ligand>
</feature>
<dbReference type="GO" id="GO:0000287">
    <property type="term" value="F:magnesium ion binding"/>
    <property type="evidence" value="ECO:0007669"/>
    <property type="project" value="UniProtKB-UniRule"/>
</dbReference>
<keyword evidence="13" id="KW-1185">Reference proteome</keyword>
<evidence type="ECO:0000256" key="5">
    <source>
        <dbReference type="ARBA" id="ARBA00022723"/>
    </source>
</evidence>
<dbReference type="SUPFAM" id="SSF52518">
    <property type="entry name" value="Thiamin diphosphate-binding fold (THDP-binding)"/>
    <property type="match status" value="1"/>
</dbReference>
<evidence type="ECO:0000256" key="6">
    <source>
        <dbReference type="ARBA" id="ARBA00022842"/>
    </source>
</evidence>
<dbReference type="EMBL" id="WHJC01000020">
    <property type="protein sequence ID" value="MPQ42752.1"/>
    <property type="molecule type" value="Genomic_DNA"/>
</dbReference>
<evidence type="ECO:0000256" key="2">
    <source>
        <dbReference type="ARBA" id="ARBA00011081"/>
    </source>
</evidence>
<evidence type="ECO:0000259" key="11">
    <source>
        <dbReference type="SMART" id="SM00861"/>
    </source>
</evidence>
<evidence type="ECO:0000256" key="8">
    <source>
        <dbReference type="ARBA" id="ARBA00023052"/>
    </source>
</evidence>
<evidence type="ECO:0000256" key="4">
    <source>
        <dbReference type="ARBA" id="ARBA00022679"/>
    </source>
</evidence>
<dbReference type="GO" id="GO:0030976">
    <property type="term" value="F:thiamine pyrophosphate binding"/>
    <property type="evidence" value="ECO:0007669"/>
    <property type="project" value="UniProtKB-UniRule"/>
</dbReference>
<reference evidence="12 13" key="1">
    <citation type="submission" date="2019-10" db="EMBL/GenBank/DDBJ databases">
        <title>The Genome Sequence of Clostridium tarantellae Isolated from Fish Brain.</title>
        <authorList>
            <person name="Bano L."/>
            <person name="Kiel M."/>
            <person name="Sales G."/>
            <person name="Doxey A.C."/>
            <person name="Mansfield M.J."/>
            <person name="Schiavone M."/>
            <person name="Rossetto O."/>
            <person name="Pirazzini M."/>
            <person name="Dobrindt U."/>
            <person name="Montecucco C."/>
        </authorList>
    </citation>
    <scope>NUCLEOTIDE SEQUENCE [LARGE SCALE GENOMIC DNA]</scope>
    <source>
        <strain evidence="12 13">DSM 3997</strain>
    </source>
</reference>
<dbReference type="Proteomes" id="UP000430345">
    <property type="component" value="Unassembled WGS sequence"/>
</dbReference>
<evidence type="ECO:0000313" key="12">
    <source>
        <dbReference type="EMBL" id="MPQ42752.1"/>
    </source>
</evidence>
<dbReference type="EC" id="2.2.1.7" evidence="10"/>
<proteinExistence type="inferred from homology"/>
<dbReference type="CDD" id="cd07033">
    <property type="entry name" value="TPP_PYR_DXS_TK_like"/>
    <property type="match status" value="1"/>
</dbReference>
<feature type="binding site" evidence="10">
    <location>
        <position position="285"/>
    </location>
    <ligand>
        <name>thiamine diphosphate</name>
        <dbReference type="ChEBI" id="CHEBI:58937"/>
    </ligand>
</feature>
<dbReference type="InterPro" id="IPR049557">
    <property type="entry name" value="Transketolase_CS"/>
</dbReference>
<dbReference type="InterPro" id="IPR005477">
    <property type="entry name" value="Dxylulose-5-P_synthase"/>
</dbReference>
<comment type="similarity">
    <text evidence="2 10">Belongs to the transketolase family. DXPS subfamily.</text>
</comment>
<gene>
    <name evidence="10 12" type="primary">dxs</name>
    <name evidence="12" type="ORF">GBZ86_03160</name>
</gene>
<dbReference type="NCBIfam" id="TIGR00204">
    <property type="entry name" value="dxs"/>
    <property type="match status" value="1"/>
</dbReference>
<keyword evidence="9 10" id="KW-0414">Isoprene biosynthesis</keyword>
<evidence type="ECO:0000256" key="3">
    <source>
        <dbReference type="ARBA" id="ARBA00011738"/>
    </source>
</evidence>
<dbReference type="GO" id="GO:0008661">
    <property type="term" value="F:1-deoxy-D-xylulose-5-phosphate synthase activity"/>
    <property type="evidence" value="ECO:0007669"/>
    <property type="project" value="UniProtKB-UniRule"/>
</dbReference>
<dbReference type="HAMAP" id="MF_00315">
    <property type="entry name" value="DXP_synth"/>
    <property type="match status" value="1"/>
</dbReference>
<comment type="caution">
    <text evidence="12">The sequence shown here is derived from an EMBL/GenBank/DDBJ whole genome shotgun (WGS) entry which is preliminary data.</text>
</comment>
<keyword evidence="6 10" id="KW-0460">Magnesium</keyword>
<feature type="binding site" evidence="10">
    <location>
        <position position="175"/>
    </location>
    <ligand>
        <name>thiamine diphosphate</name>
        <dbReference type="ChEBI" id="CHEBI:58937"/>
    </ligand>
</feature>
<dbReference type="InterPro" id="IPR033248">
    <property type="entry name" value="Transketolase_C"/>
</dbReference>
<dbReference type="Gene3D" id="3.40.50.970">
    <property type="match status" value="2"/>
</dbReference>
<dbReference type="NCBIfam" id="NF003933">
    <property type="entry name" value="PRK05444.2-2"/>
    <property type="match status" value="1"/>
</dbReference>
<dbReference type="InterPro" id="IPR005475">
    <property type="entry name" value="Transketolase-like_Pyr-bd"/>
</dbReference>
<feature type="binding site" evidence="10">
    <location>
        <position position="365"/>
    </location>
    <ligand>
        <name>thiamine diphosphate</name>
        <dbReference type="ChEBI" id="CHEBI:58937"/>
    </ligand>
</feature>
<dbReference type="RefSeq" id="WP_152887661.1">
    <property type="nucleotide sequence ID" value="NZ_WHJC01000020.1"/>
</dbReference>
<accession>A0A6I1MKN3</accession>
<dbReference type="UniPathway" id="UPA00064">
    <property type="reaction ID" value="UER00091"/>
</dbReference>
<comment type="subunit">
    <text evidence="3 10">Homodimer.</text>
</comment>
<sequence>MRDVLYSIRSPKDIQSLNNSQLISLADDIREFLIDRVSKSGGHLASNLGVVELTLALFKNFDFSKDKIIWDVGHQSYVHKLLTGRIEEFNNLRQYGGMSGFPKRSESKYDFFDTGHSSTSLSAACGMARARDILKKNNNVVAVIGDGALTGGMALEALNDIGYKKSRVIIILNDNQMSISKNVGGLSSYLSKIRLDPGYNKLKAEINSTLNHSNVGKNIATSITKIKDSIKQLVVPSMFFEDMGLKYLGPIDGHNIKELSEVFSRAKEIEGPVIIHTVTQKGKGYDYAEQNPNKFHGVGPFDYESGEFVKSSGKNYSKIFGDELVSLAKQDERIVAITAAMPDGTGLKNFSKEFPNRFFDVGIAEQHAVTLSAGMALEGLKPFFAVYSTFLQRGYDQVLHDVCIQNIPVVFCIDRAGIVGEDGETHQGIFDISYLSHIPNMTIISPKCMDEVGAILKWASEYNSPLAIRYPRGGDLNLSLKPLNKIILGQWEKLRAGKKVVIIATGRMVQHSLIAAEEFKKESGEDVTVINATFIKPIDKKMIYELAQDEFDFITVEDNMILGGLGSLILNELNKINFKGKIVTLGYDDNFIPHGDVNILYAKNKLDPMGIKESIKSLMK</sequence>
<dbReference type="Pfam" id="PF02779">
    <property type="entry name" value="Transket_pyr"/>
    <property type="match status" value="1"/>
</dbReference>
<dbReference type="OrthoDB" id="9803371at2"/>
<comment type="pathway">
    <text evidence="1 10">Metabolic intermediate biosynthesis; 1-deoxy-D-xylulose 5-phosphate biosynthesis; 1-deoxy-D-xylulose 5-phosphate from D-glyceraldehyde 3-phosphate and pyruvate: step 1/1.</text>
</comment>
<dbReference type="InterPro" id="IPR009014">
    <property type="entry name" value="Transketo_C/PFOR_II"/>
</dbReference>
<feature type="binding site" evidence="10">
    <location>
        <begin position="147"/>
        <end position="148"/>
    </location>
    <ligand>
        <name>thiamine diphosphate</name>
        <dbReference type="ChEBI" id="CHEBI:58937"/>
    </ligand>
</feature>
<name>A0A6I1MKN3_9CLOT</name>
<dbReference type="PROSITE" id="PS00801">
    <property type="entry name" value="TRANSKETOLASE_1"/>
    <property type="match status" value="1"/>
</dbReference>
<keyword evidence="7 10" id="KW-0784">Thiamine biosynthesis</keyword>